<keyword evidence="3" id="KW-1185">Reference proteome</keyword>
<accession>A0AAV3UAR1</accession>
<name>A0AAV3UAR1_9EURY</name>
<feature type="compositionally biased region" description="Low complexity" evidence="1">
    <location>
        <begin position="252"/>
        <end position="263"/>
    </location>
</feature>
<protein>
    <submittedName>
        <fullName evidence="2">Uncharacterized protein</fullName>
    </submittedName>
</protein>
<sequence length="312" mass="33835">MDSMTENSTTIARRQFVKATIASTAILGGVSSAGAAQQDGNSQFAIEQDGNCIPIKPLSMSGLPIEEFYDYRTPDTDPMSYKYASFGTESLQRDDTSLLFLYDGPKGLSLVMIHDKLDSDGGGAVSFRITNLPVQGKFVVKDDEYDGSTNRDTFDYSKHRDWNGKETANATIHWTWQGGRSDGAVYRGLGNDFEFTIHPQFNEQALLSDEGGEYSGEVNKWEVLSGDPNNPTRTKLKMNKEVKITSSSCDSGTTTETAGNKTANGGGEGTGTKTTSNPSDVNSDGGQSFFAKLWDGISSILNSVVSFFTNLF</sequence>
<organism evidence="2 3">
    <name type="scientific">Haladaptatus pallidirubidus</name>
    <dbReference type="NCBI Taxonomy" id="1008152"/>
    <lineage>
        <taxon>Archaea</taxon>
        <taxon>Methanobacteriati</taxon>
        <taxon>Methanobacteriota</taxon>
        <taxon>Stenosarchaea group</taxon>
        <taxon>Halobacteria</taxon>
        <taxon>Halobacteriales</taxon>
        <taxon>Haladaptataceae</taxon>
        <taxon>Haladaptatus</taxon>
    </lineage>
</organism>
<evidence type="ECO:0000313" key="2">
    <source>
        <dbReference type="EMBL" id="GAA5040373.1"/>
    </source>
</evidence>
<dbReference type="AlphaFoldDB" id="A0AAV3UAR1"/>
<reference evidence="2 3" key="1">
    <citation type="journal article" date="2019" name="Int. J. Syst. Evol. Microbiol.">
        <title>The Global Catalogue of Microorganisms (GCM) 10K type strain sequencing project: providing services to taxonomists for standard genome sequencing and annotation.</title>
        <authorList>
            <consortium name="The Broad Institute Genomics Platform"/>
            <consortium name="The Broad Institute Genome Sequencing Center for Infectious Disease"/>
            <person name="Wu L."/>
            <person name="Ma J."/>
        </authorList>
    </citation>
    <scope>NUCLEOTIDE SEQUENCE [LARGE SCALE GENOMIC DNA]</scope>
    <source>
        <strain evidence="2 3">JCM 17504</strain>
    </source>
</reference>
<comment type="caution">
    <text evidence="2">The sequence shown here is derived from an EMBL/GenBank/DDBJ whole genome shotgun (WGS) entry which is preliminary data.</text>
</comment>
<feature type="region of interest" description="Disordered" evidence="1">
    <location>
        <begin position="245"/>
        <end position="282"/>
    </location>
</feature>
<proteinExistence type="predicted"/>
<evidence type="ECO:0000256" key="1">
    <source>
        <dbReference type="SAM" id="MobiDB-lite"/>
    </source>
</evidence>
<gene>
    <name evidence="2" type="ORF">GCM10025751_00880</name>
</gene>
<evidence type="ECO:0000313" key="3">
    <source>
        <dbReference type="Proteomes" id="UP001501729"/>
    </source>
</evidence>
<dbReference type="Proteomes" id="UP001501729">
    <property type="component" value="Unassembled WGS sequence"/>
</dbReference>
<dbReference type="EMBL" id="BAABKX010000001">
    <property type="protein sequence ID" value="GAA5040373.1"/>
    <property type="molecule type" value="Genomic_DNA"/>
</dbReference>